<dbReference type="STRING" id="91928.A0A0D2BMP2"/>
<dbReference type="PANTHER" id="PTHR14187">
    <property type="entry name" value="ALPHA KINASE/ELONGATION FACTOR 2 KINASE"/>
    <property type="match status" value="1"/>
</dbReference>
<dbReference type="Gene3D" id="3.30.420.40">
    <property type="match status" value="2"/>
</dbReference>
<dbReference type="Proteomes" id="UP000053328">
    <property type="component" value="Unassembled WGS sequence"/>
</dbReference>
<dbReference type="GeneID" id="27327503"/>
<dbReference type="Pfam" id="PF00012">
    <property type="entry name" value="HSP70"/>
    <property type="match status" value="1"/>
</dbReference>
<dbReference type="Gene3D" id="3.90.640.10">
    <property type="entry name" value="Actin, Chain A, domain 4"/>
    <property type="match status" value="1"/>
</dbReference>
<dbReference type="CDD" id="cd10170">
    <property type="entry name" value="ASKHA_NBD_HSP70"/>
    <property type="match status" value="1"/>
</dbReference>
<sequence>MSNAEDQQPEVQTIIVEWPNAEGEGGCTSDKVPTELAFSGDCPKWGFQIDEDEQRYQWFKLGIDPKQQQQQAVSHLSIAYPSAKALPPASDPHHSPVELATTYLICIRRHVEKLLTLKLGKGVIDTTPICYTITVPAIWDDAAKARTQQCAKNAGMGDEVRIISEPDAAIIYAIDTMDPHKFQVGDTFVVCDAGGGTVDLIAYKIIALHPKVEISEAVSGDGYACGSTFLNRIMAQFLEKHLKNVEGYDEDTLDEAMQDFETHSKRRFNGETAMTLRVRGLVDDQENGIRRQRLTIPAEKVKSMFEPVMSTILTLLMAQLRQVNQAKAILLVGGFGQSPYLRNCIKAVVPETVEILVPATGWTAVVRGALIKSLSDIQPDTSRITIASRVARKAYGVCSGLIFNSKVHQESSRYWDPFTGQYRARVMNWFIKQGDRLKDSEPVTASFYRTQAFREGAFGVVKLTIRAFASSEGLPAPMHQTSDVGDFVDLHADLSTISTSVIPIERGADNRRYYKLDYEIKATFFSAHTEWSLWYNNVEYGKVRAEYA</sequence>
<evidence type="ECO:0000313" key="3">
    <source>
        <dbReference type="EMBL" id="KIW19845.1"/>
    </source>
</evidence>
<reference evidence="3 4" key="1">
    <citation type="submission" date="2015-01" db="EMBL/GenBank/DDBJ databases">
        <title>The Genome Sequence of Exophiala spinifera CBS89968.</title>
        <authorList>
            <consortium name="The Broad Institute Genomics Platform"/>
            <person name="Cuomo C."/>
            <person name="de Hoog S."/>
            <person name="Gorbushina A."/>
            <person name="Stielow B."/>
            <person name="Teixiera M."/>
            <person name="Abouelleil A."/>
            <person name="Chapman S.B."/>
            <person name="Priest M."/>
            <person name="Young S.K."/>
            <person name="Wortman J."/>
            <person name="Nusbaum C."/>
            <person name="Birren B."/>
        </authorList>
    </citation>
    <scope>NUCLEOTIDE SEQUENCE [LARGE SCALE GENOMIC DNA]</scope>
    <source>
        <strain evidence="3 4">CBS 89968</strain>
    </source>
</reference>
<dbReference type="VEuPathDB" id="FungiDB:PV08_00420"/>
<protein>
    <recommendedName>
        <fullName evidence="5">Hsp70-like protein</fullName>
    </recommendedName>
</protein>
<dbReference type="RefSeq" id="XP_016240061.1">
    <property type="nucleotide sequence ID" value="XM_016374785.1"/>
</dbReference>
<dbReference type="SUPFAM" id="SSF53067">
    <property type="entry name" value="Actin-like ATPase domain"/>
    <property type="match status" value="2"/>
</dbReference>
<dbReference type="HOGENOM" id="CLU_009958_6_1_1"/>
<keyword evidence="1" id="KW-0547">Nucleotide-binding</keyword>
<dbReference type="OrthoDB" id="2963168at2759"/>
<dbReference type="GO" id="GO:0005524">
    <property type="term" value="F:ATP binding"/>
    <property type="evidence" value="ECO:0007669"/>
    <property type="project" value="UniProtKB-KW"/>
</dbReference>
<organism evidence="3 4">
    <name type="scientific">Exophiala spinifera</name>
    <dbReference type="NCBI Taxonomy" id="91928"/>
    <lineage>
        <taxon>Eukaryota</taxon>
        <taxon>Fungi</taxon>
        <taxon>Dikarya</taxon>
        <taxon>Ascomycota</taxon>
        <taxon>Pezizomycotina</taxon>
        <taxon>Eurotiomycetes</taxon>
        <taxon>Chaetothyriomycetidae</taxon>
        <taxon>Chaetothyriales</taxon>
        <taxon>Herpotrichiellaceae</taxon>
        <taxon>Exophiala</taxon>
    </lineage>
</organism>
<gene>
    <name evidence="3" type="ORF">PV08_00420</name>
</gene>
<dbReference type="InterPro" id="IPR043129">
    <property type="entry name" value="ATPase_NBD"/>
</dbReference>
<accession>A0A0D2BMP2</accession>
<evidence type="ECO:0000313" key="4">
    <source>
        <dbReference type="Proteomes" id="UP000053328"/>
    </source>
</evidence>
<name>A0A0D2BMP2_9EURO</name>
<evidence type="ECO:0008006" key="5">
    <source>
        <dbReference type="Google" id="ProtNLM"/>
    </source>
</evidence>
<proteinExistence type="predicted"/>
<dbReference type="EMBL" id="KN847492">
    <property type="protein sequence ID" value="KIW19845.1"/>
    <property type="molecule type" value="Genomic_DNA"/>
</dbReference>
<dbReference type="PANTHER" id="PTHR14187:SF82">
    <property type="entry name" value="FAMILY CHAPERONE, PUTATIVE (AFU_ORTHOLOGUE AFUA_7G08575)-RELATED"/>
    <property type="match status" value="1"/>
</dbReference>
<dbReference type="AlphaFoldDB" id="A0A0D2BMP2"/>
<evidence type="ECO:0000256" key="2">
    <source>
        <dbReference type="ARBA" id="ARBA00022840"/>
    </source>
</evidence>
<keyword evidence="4" id="KW-1185">Reference proteome</keyword>
<keyword evidence="2" id="KW-0067">ATP-binding</keyword>
<dbReference type="InterPro" id="IPR013126">
    <property type="entry name" value="Hsp_70_fam"/>
</dbReference>
<dbReference type="GO" id="GO:0140662">
    <property type="term" value="F:ATP-dependent protein folding chaperone"/>
    <property type="evidence" value="ECO:0007669"/>
    <property type="project" value="InterPro"/>
</dbReference>
<evidence type="ECO:0000256" key="1">
    <source>
        <dbReference type="ARBA" id="ARBA00022741"/>
    </source>
</evidence>